<keyword evidence="3" id="KW-0812">Transmembrane</keyword>
<comment type="caution">
    <text evidence="5">The sequence shown here is derived from an EMBL/GenBank/DDBJ whole genome shotgun (WGS) entry which is preliminary data.</text>
</comment>
<dbReference type="GO" id="GO:0000160">
    <property type="term" value="P:phosphorelay signal transduction system"/>
    <property type="evidence" value="ECO:0007669"/>
    <property type="project" value="InterPro"/>
</dbReference>
<proteinExistence type="predicted"/>
<dbReference type="GO" id="GO:0003677">
    <property type="term" value="F:DNA binding"/>
    <property type="evidence" value="ECO:0007669"/>
    <property type="project" value="UniProtKB-UniRule"/>
</dbReference>
<reference evidence="5 6" key="1">
    <citation type="submission" date="2018-01" db="EMBL/GenBank/DDBJ databases">
        <authorList>
            <person name="Paulsen S."/>
            <person name="Gram L.K."/>
        </authorList>
    </citation>
    <scope>NUCLEOTIDE SEQUENCE [LARGE SCALE GENOMIC DNA]</scope>
    <source>
        <strain evidence="5 6">S3790</strain>
    </source>
</reference>
<dbReference type="InterPro" id="IPR036388">
    <property type="entry name" value="WH-like_DNA-bd_sf"/>
</dbReference>
<dbReference type="PROSITE" id="PS51755">
    <property type="entry name" value="OMPR_PHOB"/>
    <property type="match status" value="1"/>
</dbReference>
<feature type="transmembrane region" description="Helical" evidence="3">
    <location>
        <begin position="130"/>
        <end position="153"/>
    </location>
</feature>
<reference evidence="6" key="2">
    <citation type="submission" date="2019-06" db="EMBL/GenBank/DDBJ databases">
        <title>Co-occurence of chitin degradation, pigmentation and bioactivity in marine Pseudoalteromonas.</title>
        <authorList>
            <person name="Sonnenschein E.C."/>
            <person name="Bech P.K."/>
        </authorList>
    </citation>
    <scope>NUCLEOTIDE SEQUENCE [LARGE SCALE GENOMIC DNA]</scope>
    <source>
        <strain evidence="6">S3790</strain>
    </source>
</reference>
<organism evidence="5 6">
    <name type="scientific">Pseudoalteromonas aurantia</name>
    <dbReference type="NCBI Taxonomy" id="43654"/>
    <lineage>
        <taxon>Bacteria</taxon>
        <taxon>Pseudomonadati</taxon>
        <taxon>Pseudomonadota</taxon>
        <taxon>Gammaproteobacteria</taxon>
        <taxon>Alteromonadales</taxon>
        <taxon>Pseudoalteromonadaceae</taxon>
        <taxon>Pseudoalteromonas</taxon>
    </lineage>
</organism>
<feature type="domain" description="OmpR/PhoB-type" evidence="4">
    <location>
        <begin position="1"/>
        <end position="98"/>
    </location>
</feature>
<evidence type="ECO:0000256" key="2">
    <source>
        <dbReference type="PROSITE-ProRule" id="PRU01091"/>
    </source>
</evidence>
<dbReference type="RefSeq" id="WP_138589437.1">
    <property type="nucleotide sequence ID" value="NZ_PNBX01000001.1"/>
</dbReference>
<gene>
    <name evidence="5" type="ORF">CWC19_00195</name>
</gene>
<evidence type="ECO:0000313" key="5">
    <source>
        <dbReference type="EMBL" id="TMO70701.1"/>
    </source>
</evidence>
<dbReference type="SUPFAM" id="SSF46894">
    <property type="entry name" value="C-terminal effector domain of the bipartite response regulators"/>
    <property type="match status" value="1"/>
</dbReference>
<evidence type="ECO:0000313" key="6">
    <source>
        <dbReference type="Proteomes" id="UP000307217"/>
    </source>
</evidence>
<dbReference type="SMART" id="SM00862">
    <property type="entry name" value="Trans_reg_C"/>
    <property type="match status" value="1"/>
</dbReference>
<feature type="DNA-binding region" description="OmpR/PhoB-type" evidence="2">
    <location>
        <begin position="1"/>
        <end position="98"/>
    </location>
</feature>
<evidence type="ECO:0000256" key="3">
    <source>
        <dbReference type="SAM" id="Phobius"/>
    </source>
</evidence>
<dbReference type="GO" id="GO:0006355">
    <property type="term" value="P:regulation of DNA-templated transcription"/>
    <property type="evidence" value="ECO:0007669"/>
    <property type="project" value="InterPro"/>
</dbReference>
<dbReference type="AlphaFoldDB" id="A0A5S3VEA5"/>
<sequence length="789" mass="90516">MSYTFNSYSFDPVLGVLYFQENTVQLRPKLAQLLEYFLLNAGRIITREELLSALWVNGEYRESSLTQSIRELRKQLSDSVQNPLFIKTYPQRGYIWICEVDMPCNVLSADEPAPEPTRTMAFFNDSPQRLPALVLTLCIFIAGLFLMIGFTMVDPPSKNVSEAHHNERLLIAPFKNLTGETEFDWLNYGLRHLLIQNLKESGVVTVIPNQPAFHLLSQEQEAHDDVGSTLQSLVEQGHAERWLEATVSQESGRFVFHYTLSDIQGKIKKGVIYSDDLNHPLPNLATTFAQQVIGKTGMVSTYHVSESDFSTKDYLEGLYALETRGVGLAMRYFEASVLHDPNNTHALVELARTYWHTGRLQQATDIFEQLSESTGLLANPSLNARMLEYWGEMKIAKGEYTQANTLLEHALVMTDEIDNDVLRSKIYRKLATIAWQKQQWSKYQHFVSQAKNLFEIHDMTESEARRLYYIGNPPPAGPETDQTVDLEDSLQSLYKSVRYYRQNGNLSSLMKTYFALGQNYLAPLEERYQALLSALKLATDQQELVYQIKIANYLGFYFIQLHEGEKAIEYIELAEQVLNDELDIAPLRYRNQLLLSMAKMDHGIANNDKSALHQAKASFAQLLGSLESLNSHDNIKADAYLLLSWTELALQQNQSALLNQQAAYNLYTRLNMHDSLSYAVYSLMYTHITLGDDRSAIELANSGQFNKKLIYDYTALAFYRLGDVDNAIGQLDKMRQQFAHYWQISDERRYKQLTDPALQQNELMTWFSSLQKPYSVYCESEWNFQIDVN</sequence>
<dbReference type="InterPro" id="IPR011990">
    <property type="entry name" value="TPR-like_helical_dom_sf"/>
</dbReference>
<dbReference type="Gene3D" id="1.25.40.10">
    <property type="entry name" value="Tetratricopeptide repeat domain"/>
    <property type="match status" value="2"/>
</dbReference>
<keyword evidence="3" id="KW-0472">Membrane</keyword>
<accession>A0A5S3VEA5</accession>
<dbReference type="InterPro" id="IPR016032">
    <property type="entry name" value="Sig_transdc_resp-reg_C-effctor"/>
</dbReference>
<dbReference type="Gene3D" id="1.10.10.10">
    <property type="entry name" value="Winged helix-like DNA-binding domain superfamily/Winged helix DNA-binding domain"/>
    <property type="match status" value="1"/>
</dbReference>
<dbReference type="SUPFAM" id="SSF48452">
    <property type="entry name" value="TPR-like"/>
    <property type="match status" value="2"/>
</dbReference>
<dbReference type="CDD" id="cd00383">
    <property type="entry name" value="trans_reg_C"/>
    <property type="match status" value="1"/>
</dbReference>
<dbReference type="Proteomes" id="UP000307217">
    <property type="component" value="Unassembled WGS sequence"/>
</dbReference>
<evidence type="ECO:0000259" key="4">
    <source>
        <dbReference type="PROSITE" id="PS51755"/>
    </source>
</evidence>
<keyword evidence="1 2" id="KW-0238">DNA-binding</keyword>
<dbReference type="EMBL" id="PNBX01000001">
    <property type="protein sequence ID" value="TMO70701.1"/>
    <property type="molecule type" value="Genomic_DNA"/>
</dbReference>
<protein>
    <recommendedName>
        <fullName evidence="4">OmpR/PhoB-type domain-containing protein</fullName>
    </recommendedName>
</protein>
<evidence type="ECO:0000256" key="1">
    <source>
        <dbReference type="ARBA" id="ARBA00023125"/>
    </source>
</evidence>
<keyword evidence="3" id="KW-1133">Transmembrane helix</keyword>
<dbReference type="OrthoDB" id="6311790at2"/>
<dbReference type="InterPro" id="IPR001867">
    <property type="entry name" value="OmpR/PhoB-type_DNA-bd"/>
</dbReference>
<dbReference type="Pfam" id="PF00486">
    <property type="entry name" value="Trans_reg_C"/>
    <property type="match status" value="1"/>
</dbReference>
<dbReference type="Pfam" id="PF14559">
    <property type="entry name" value="TPR_19"/>
    <property type="match status" value="1"/>
</dbReference>
<name>A0A5S3VEA5_9GAMM</name>